<reference evidence="1 2" key="1">
    <citation type="submission" date="2016-05" db="EMBL/GenBank/DDBJ databases">
        <authorList>
            <person name="Lavstsen T."/>
            <person name="Jespersen J.S."/>
        </authorList>
    </citation>
    <scope>NUCLEOTIDE SEQUENCE [LARGE SCALE GENOMIC DNA]</scope>
    <source>
        <strain evidence="1 2">KCJ1736</strain>
    </source>
</reference>
<comment type="caution">
    <text evidence="1">The sequence shown here is derived from an EMBL/GenBank/DDBJ whole genome shotgun (WGS) entry which is preliminary data.</text>
</comment>
<evidence type="ECO:0000313" key="2">
    <source>
        <dbReference type="Proteomes" id="UP000077098"/>
    </source>
</evidence>
<sequence length="280" mass="31709">MQSKTFTDFIQAHVEKSDPHRLFLNKTDIKKILQECDVPAPAVFQEAENVFGLTVKELPSRFVLKATDFSSKKGVFPLYGIGSKYIDLFTKEIRTAQEFLDKLQNVIGKSKSSVIVEEFVIGENGDVAIPFDYKFYTFDRGVEMILQIDRNVTPNGAALFDGEFNPLNAESVVIDTAYSSISQHRRPTNWKEMLSTANKVARHMNRPFVSVDMFTDGRRALVGEITPSPGGFYYGVMFFLTHKFDAFLGDRWREGCVQRGWEIPQITAPPPCRARQLATS</sequence>
<name>A0A176X3X5_AGRTU</name>
<dbReference type="SUPFAM" id="SSF56059">
    <property type="entry name" value="Glutathione synthetase ATP-binding domain-like"/>
    <property type="match status" value="1"/>
</dbReference>
<dbReference type="Proteomes" id="UP000077098">
    <property type="component" value="Unassembled WGS sequence"/>
</dbReference>
<evidence type="ECO:0000313" key="1">
    <source>
        <dbReference type="EMBL" id="OAE40673.1"/>
    </source>
</evidence>
<protein>
    <recommendedName>
        <fullName evidence="3">ATP-grasp domain-containing protein</fullName>
    </recommendedName>
</protein>
<dbReference type="AlphaFoldDB" id="A0A176X3X5"/>
<dbReference type="RefSeq" id="WP_063950421.1">
    <property type="nucleotide sequence ID" value="NZ_LXPS01000036.1"/>
</dbReference>
<dbReference type="EMBL" id="LXPS01000036">
    <property type="protein sequence ID" value="OAE40673.1"/>
    <property type="molecule type" value="Genomic_DNA"/>
</dbReference>
<accession>A0A176X3X5</accession>
<dbReference type="Pfam" id="PF14305">
    <property type="entry name" value="ATPgrasp_TupA"/>
    <property type="match status" value="1"/>
</dbReference>
<dbReference type="InterPro" id="IPR029465">
    <property type="entry name" value="ATPgrasp_TupA"/>
</dbReference>
<evidence type="ECO:0008006" key="3">
    <source>
        <dbReference type="Google" id="ProtNLM"/>
    </source>
</evidence>
<organism evidence="1 2">
    <name type="scientific">Agrobacterium tumefaciens</name>
    <dbReference type="NCBI Taxonomy" id="358"/>
    <lineage>
        <taxon>Bacteria</taxon>
        <taxon>Pseudomonadati</taxon>
        <taxon>Pseudomonadota</taxon>
        <taxon>Alphaproteobacteria</taxon>
        <taxon>Hyphomicrobiales</taxon>
        <taxon>Rhizobiaceae</taxon>
        <taxon>Rhizobium/Agrobacterium group</taxon>
        <taxon>Agrobacterium</taxon>
        <taxon>Agrobacterium tumefaciens complex</taxon>
    </lineage>
</organism>
<proteinExistence type="predicted"/>
<gene>
    <name evidence="1" type="ORF">A7J57_10465</name>
</gene>
<dbReference type="Gene3D" id="3.30.470.20">
    <property type="entry name" value="ATP-grasp fold, B domain"/>
    <property type="match status" value="1"/>
</dbReference>